<evidence type="ECO:0000313" key="3">
    <source>
        <dbReference type="EMBL" id="KRT35642.1"/>
    </source>
</evidence>
<dbReference type="RefSeq" id="WP_009201653.1">
    <property type="nucleotide sequence ID" value="NZ_ACJX03000001.1"/>
</dbReference>
<dbReference type="Proteomes" id="UP000005273">
    <property type="component" value="Unassembled WGS sequence"/>
</dbReference>
<dbReference type="AlphaFoldDB" id="A0A0T5XBD9"/>
<protein>
    <submittedName>
        <fullName evidence="3">Ppx/GppA phosphatase family protein</fullName>
    </submittedName>
</protein>
<dbReference type="InterPro" id="IPR043129">
    <property type="entry name" value="ATPase_NBD"/>
</dbReference>
<feature type="coiled-coil region" evidence="1">
    <location>
        <begin position="47"/>
        <end position="74"/>
    </location>
</feature>
<keyword evidence="1" id="KW-0175">Coiled coil</keyword>
<gene>
    <name evidence="3" type="ORF">HMPREF1705_02882</name>
</gene>
<dbReference type="InterPro" id="IPR050273">
    <property type="entry name" value="GppA/Ppx_hydrolase"/>
</dbReference>
<evidence type="ECO:0000259" key="2">
    <source>
        <dbReference type="Pfam" id="PF02541"/>
    </source>
</evidence>
<dbReference type="PANTHER" id="PTHR30005">
    <property type="entry name" value="EXOPOLYPHOSPHATASE"/>
    <property type="match status" value="1"/>
</dbReference>
<dbReference type="InterPro" id="IPR003695">
    <property type="entry name" value="Ppx_GppA_N"/>
</dbReference>
<reference evidence="4" key="1">
    <citation type="submission" date="2012-09" db="EMBL/GenBank/DDBJ databases">
        <authorList>
            <person name="Weinstock G."/>
            <person name="Sodergren E."/>
            <person name="Clifton S."/>
            <person name="Fulton L."/>
            <person name="Fulton B."/>
            <person name="Courtney L."/>
            <person name="Fronick C."/>
            <person name="Harrison M."/>
            <person name="Strong C."/>
            <person name="Farmer C."/>
            <person name="Delehaunty K."/>
            <person name="Markovic C."/>
            <person name="Hall O."/>
            <person name="Minx P."/>
            <person name="Tomlinson C."/>
            <person name="Mitreva M."/>
            <person name="Nelson J."/>
            <person name="Hou S."/>
            <person name="Wollam A."/>
            <person name="Pepin K.H."/>
            <person name="Johnson M."/>
            <person name="Bhonagiri V."/>
            <person name="Nash W.E."/>
            <person name="Suruliraj S."/>
            <person name="Warren W."/>
            <person name="Chinwalla A."/>
            <person name="Mardis E.R."/>
            <person name="Wilson R.K."/>
        </authorList>
    </citation>
    <scope>NUCLEOTIDE SEQUENCE [LARGE SCALE GENOMIC DNA]</scope>
    <source>
        <strain evidence="4">OS1</strain>
    </source>
</reference>
<name>A0A0T5XBD9_9BACT</name>
<evidence type="ECO:0000256" key="1">
    <source>
        <dbReference type="SAM" id="Coils"/>
    </source>
</evidence>
<keyword evidence="4" id="KW-1185">Reference proteome</keyword>
<dbReference type="SUPFAM" id="SSF53067">
    <property type="entry name" value="Actin-like ATPase domain"/>
    <property type="match status" value="2"/>
</dbReference>
<dbReference type="eggNOG" id="COG0248">
    <property type="taxonomic scope" value="Bacteria"/>
</dbReference>
<dbReference type="EMBL" id="ACJX03000001">
    <property type="protein sequence ID" value="KRT35642.1"/>
    <property type="molecule type" value="Genomic_DNA"/>
</dbReference>
<dbReference type="STRING" id="592015.HMPREF1705_02882"/>
<proteinExistence type="predicted"/>
<dbReference type="Gene3D" id="3.30.420.40">
    <property type="match status" value="1"/>
</dbReference>
<sequence>MNILSRYATIDIGSNSLRFLAVESCADSLYYLDSGIWTVRLAEGMGKGKYEIKEKALERTMAALEEVCHRLDRLSVSLKRRLLFTTESLRSSLNVSDAMGFIEERAGLKVRILEGWEEAFYSFKGALLGTGLSDPLVFDLGGGSLEISDGKEGFSLPMGALRVKNLFGEDEEAIKGYVRSGLKGLFEKPSRRESAKSFIGVGGTSSAAVMILKKIAVNSYHPSKVHGSMVKVDDIRDLILALKNMKPEERKSVAGLEPSRSDIIVSGLCVIEALLEFFGASCYFHSECDLLWGLAAEMVESREAKKLYDVVWRCE</sequence>
<accession>A0A0T5XBD9</accession>
<dbReference type="Pfam" id="PF02541">
    <property type="entry name" value="Ppx-GppA"/>
    <property type="match status" value="1"/>
</dbReference>
<feature type="domain" description="Ppx/GppA phosphatase N-terminal" evidence="2">
    <location>
        <begin position="29"/>
        <end position="294"/>
    </location>
</feature>
<dbReference type="Gene3D" id="3.30.420.150">
    <property type="entry name" value="Exopolyphosphatase. Domain 2"/>
    <property type="match status" value="1"/>
</dbReference>
<dbReference type="CDD" id="cd24054">
    <property type="entry name" value="ASKHA_NBD_AaPPX-GppA_MtPPX2-like"/>
    <property type="match status" value="1"/>
</dbReference>
<dbReference type="PANTHER" id="PTHR30005:SF0">
    <property type="entry name" value="RETROGRADE REGULATION PROTEIN 2"/>
    <property type="match status" value="1"/>
</dbReference>
<evidence type="ECO:0000313" key="4">
    <source>
        <dbReference type="Proteomes" id="UP000005273"/>
    </source>
</evidence>
<comment type="caution">
    <text evidence="3">The sequence shown here is derived from an EMBL/GenBank/DDBJ whole genome shotgun (WGS) entry which is preliminary data.</text>
</comment>
<organism evidence="3 4">
    <name type="scientific">Acetomicrobium hydrogeniformans ATCC BAA-1850</name>
    <dbReference type="NCBI Taxonomy" id="592015"/>
    <lineage>
        <taxon>Bacteria</taxon>
        <taxon>Thermotogati</taxon>
        <taxon>Synergistota</taxon>
        <taxon>Synergistia</taxon>
        <taxon>Synergistales</taxon>
        <taxon>Acetomicrobiaceae</taxon>
        <taxon>Acetomicrobium</taxon>
    </lineage>
</organism>